<dbReference type="EMBL" id="CP033361">
    <property type="protein sequence ID" value="QKC77164.1"/>
    <property type="molecule type" value="Genomic_DNA"/>
</dbReference>
<proteinExistence type="predicted"/>
<evidence type="ECO:0000259" key="4">
    <source>
        <dbReference type="PROSITE" id="PS01124"/>
    </source>
</evidence>
<dbReference type="InterPro" id="IPR018060">
    <property type="entry name" value="HTH_AraC"/>
</dbReference>
<dbReference type="Proteomes" id="UP000503339">
    <property type="component" value="Chromosome"/>
</dbReference>
<dbReference type="PANTHER" id="PTHR46796">
    <property type="entry name" value="HTH-TYPE TRANSCRIPTIONAL ACTIVATOR RHAS-RELATED"/>
    <property type="match status" value="1"/>
</dbReference>
<evidence type="ECO:0000313" key="6">
    <source>
        <dbReference type="Proteomes" id="UP000503339"/>
    </source>
</evidence>
<dbReference type="Pfam" id="PF12833">
    <property type="entry name" value="HTH_18"/>
    <property type="match status" value="1"/>
</dbReference>
<dbReference type="RefSeq" id="WP_064988443.1">
    <property type="nucleotide sequence ID" value="NZ_CP033361.1"/>
</dbReference>
<evidence type="ECO:0000256" key="3">
    <source>
        <dbReference type="ARBA" id="ARBA00023163"/>
    </source>
</evidence>
<dbReference type="KEGG" id="merd:EB233_18010"/>
<reference evidence="5 6" key="1">
    <citation type="submission" date="2018-10" db="EMBL/GenBank/DDBJ databases">
        <authorList>
            <person name="Perry B.J."/>
            <person name="Sullivan J.T."/>
            <person name="Murphy R.J.T."/>
            <person name="Ramsay J.P."/>
            <person name="Ronson C.W."/>
        </authorList>
    </citation>
    <scope>NUCLEOTIDE SEQUENCE [LARGE SCALE GENOMIC DNA]</scope>
    <source>
        <strain evidence="5 6">NZP2014</strain>
    </source>
</reference>
<dbReference type="GO" id="GO:0003700">
    <property type="term" value="F:DNA-binding transcription factor activity"/>
    <property type="evidence" value="ECO:0007669"/>
    <property type="project" value="InterPro"/>
</dbReference>
<organism evidence="5 6">
    <name type="scientific">Mesorhizobium erdmanii</name>
    <dbReference type="NCBI Taxonomy" id="1777866"/>
    <lineage>
        <taxon>Bacteria</taxon>
        <taxon>Pseudomonadati</taxon>
        <taxon>Pseudomonadota</taxon>
        <taxon>Alphaproteobacteria</taxon>
        <taxon>Hyphomicrobiales</taxon>
        <taxon>Phyllobacteriaceae</taxon>
        <taxon>Mesorhizobium</taxon>
    </lineage>
</organism>
<name>A0A6M7UJ02_9HYPH</name>
<keyword evidence="2" id="KW-0238">DNA-binding</keyword>
<gene>
    <name evidence="5" type="ORF">EB233_18010</name>
</gene>
<evidence type="ECO:0000256" key="2">
    <source>
        <dbReference type="ARBA" id="ARBA00023125"/>
    </source>
</evidence>
<dbReference type="InterPro" id="IPR050204">
    <property type="entry name" value="AraC_XylS_family_regulators"/>
</dbReference>
<dbReference type="PROSITE" id="PS01124">
    <property type="entry name" value="HTH_ARAC_FAMILY_2"/>
    <property type="match status" value="1"/>
</dbReference>
<keyword evidence="6" id="KW-1185">Reference proteome</keyword>
<evidence type="ECO:0000313" key="5">
    <source>
        <dbReference type="EMBL" id="QKC77164.1"/>
    </source>
</evidence>
<protein>
    <submittedName>
        <fullName evidence="5">AraC family transcriptional regulator</fullName>
    </submittedName>
</protein>
<sequence>MRPQFAPPRSPSDVTMASLHVAAGVHRLSRAPHHRIMVHASAATRSYCNQVGRYFVRRAGDIDLVPAGEEGGFEAETPFETIEIVLQPALLERVAAELGGNAPTVRLDTRHLLRDKRIEHLARALQSDLTAGAPSGALFADSVGAALAVRLLGLDVPDIDRTSRDPTSQDRTGRLSDTQLKRVLEHIEAALHEPLSIDRLSRVAGASSSHLRTWFKVATGVTLHRYVLRRRVERARVLLQQDGLSIGEVAELTGFAHQSHLAHWMRREIGQTPRDLRRARPPE</sequence>
<keyword evidence="1" id="KW-0805">Transcription regulation</keyword>
<accession>A0A6M7UJ02</accession>
<dbReference type="GO" id="GO:0043565">
    <property type="term" value="F:sequence-specific DNA binding"/>
    <property type="evidence" value="ECO:0007669"/>
    <property type="project" value="InterPro"/>
</dbReference>
<dbReference type="SMART" id="SM00342">
    <property type="entry name" value="HTH_ARAC"/>
    <property type="match status" value="1"/>
</dbReference>
<evidence type="ECO:0000256" key="1">
    <source>
        <dbReference type="ARBA" id="ARBA00023015"/>
    </source>
</evidence>
<dbReference type="Gene3D" id="1.10.10.60">
    <property type="entry name" value="Homeodomain-like"/>
    <property type="match status" value="1"/>
</dbReference>
<dbReference type="InterPro" id="IPR009057">
    <property type="entry name" value="Homeodomain-like_sf"/>
</dbReference>
<dbReference type="SUPFAM" id="SSF46689">
    <property type="entry name" value="Homeodomain-like"/>
    <property type="match status" value="2"/>
</dbReference>
<feature type="domain" description="HTH araC/xylS-type" evidence="4">
    <location>
        <begin position="181"/>
        <end position="279"/>
    </location>
</feature>
<dbReference type="AlphaFoldDB" id="A0A6M7UJ02"/>
<keyword evidence="3" id="KW-0804">Transcription</keyword>